<sequence length="926" mass="107790">MSNRKNTNKNEYYMKKTRSRRPGRKQELDASEGHKEIFKNSLVRMFLVFIILAIQNICAIVEADAVEDILKTVLFEENGISWTVKLRGALCPIMLYVCDKNNHIYNIRFNSSEIDAYYIMSDKTNNNQYTRDPSKDTVHKKDINGEVLTQFDRDYYTTLISMFPSPKQKISIFPKEDCKDSFTLFLKSEPVKKHAHMILASLLLLSEGIKVPLFFDKTPGSSQRLVLRKVGQEKRKEGEKEEEEHFSLEMVIAMPQIEKGNGCDGQKLDTYQKKAVEVIEFFIHYANDYCKVKYSWPGMKPTAAASGPFQFYERIEWLDRLMKTPYWLIQTYIHFFLETVEEANSFNRTVYLMLDEHIIESRRNNLVLEERKERRLFDDLFSNDHNELKEMLRYWKKIQKLKSLVKPPEKIQLLPFTKHSELPIKKVVNLDIYEKVQLKTEIALDEIEAALLGIFSCLTYDPNTNSYETDHIPNLHVGIKSFFSMPADCVSYVLNRACGINVRPDNNKPIKKGSFNMAVGKEVTHEIYCQWKKIVRNIMKDRKIGKYEIDQKIAVYGIINLISIVLALAGKSKEEMKEMLGISISSIDGISGENNISPFSNIFESLFEKKISTALASLSRNCIAGKNLDTWYENNSSFEEGREVFILFEVHEAACECNDFYGTLKIYYAYKRQAQPMIIYLRSEDTAALELGSPIIKLDKGIEEEVRYLKRDIINMQRLAFPYFILSDYAVHIELYTLCDYIIINSGYIKLVNKTAYSTLDLIYPKVQPFQYEVEYTTDKHNIIIFMMWDHRFAPVHTYYNLRYINNILANQQAPSMEIRKYLIICIGCRVNNIKENLSKVQGIRNETWEIHRLVCIKDMVKIINNLLLVGSDLDVANAIATYAQILWYICEKNTTELLERLSREGRNKAIECLKKYCDISDKTTA</sequence>
<dbReference type="EMBL" id="JH604633">
    <property type="protein sequence ID" value="EHY66562.1"/>
    <property type="molecule type" value="Genomic_DNA"/>
</dbReference>
<gene>
    <name evidence="2" type="ORF">NERG_00202</name>
</gene>
<name>H8Z9D1_NEMA1</name>
<proteinExistence type="predicted"/>
<organism evidence="2">
    <name type="scientific">Nematocida ausubeli (strain ATCC PRA-371 / ERTm2)</name>
    <name type="common">Nematode killer fungus</name>
    <dbReference type="NCBI Taxonomy" id="1913371"/>
    <lineage>
        <taxon>Eukaryota</taxon>
        <taxon>Fungi</taxon>
        <taxon>Fungi incertae sedis</taxon>
        <taxon>Microsporidia</taxon>
        <taxon>Nematocida</taxon>
    </lineage>
</organism>
<evidence type="ECO:0000313" key="2">
    <source>
        <dbReference type="EMBL" id="EHY66562.1"/>
    </source>
</evidence>
<dbReference type="AlphaFoldDB" id="H8Z9D1"/>
<evidence type="ECO:0000256" key="1">
    <source>
        <dbReference type="SAM" id="MobiDB-lite"/>
    </source>
</evidence>
<protein>
    <submittedName>
        <fullName evidence="2">Uncharacterized protein</fullName>
    </submittedName>
</protein>
<dbReference type="HOGENOM" id="CLU_009683_4_0_1"/>
<dbReference type="Proteomes" id="UP000005622">
    <property type="component" value="Unassembled WGS sequence"/>
</dbReference>
<accession>H8Z9D1</accession>
<feature type="region of interest" description="Disordered" evidence="1">
    <location>
        <begin position="1"/>
        <end position="30"/>
    </location>
</feature>
<reference evidence="2" key="1">
    <citation type="submission" date="2011-03" db="EMBL/GenBank/DDBJ databases">
        <title>The Genome Sequence of Nematocida sp1 strain ERTm2.</title>
        <authorList>
            <consortium name="The Broad Institute Genome Sequencing Platform"/>
            <consortium name="The Broad Institute Genome Sequencing Center for Infectious Disease"/>
            <person name="Cuomo C."/>
            <person name="Troemel E."/>
            <person name="Young S.K."/>
            <person name="Zeng Q."/>
            <person name="Gargeya S."/>
            <person name="Fitzgerald M."/>
            <person name="Haas B."/>
            <person name="Abouelleil A."/>
            <person name="Alvarado L."/>
            <person name="Arachchi H.M."/>
            <person name="Berlin A."/>
            <person name="Brown A."/>
            <person name="Chapman S.B."/>
            <person name="Chen Z."/>
            <person name="Dunbar C."/>
            <person name="Freedman E."/>
            <person name="Gearin G."/>
            <person name="Gellesch M."/>
            <person name="Goldberg J."/>
            <person name="Griggs A."/>
            <person name="Gujja S."/>
            <person name="Heilman E.R."/>
            <person name="Heiman D."/>
            <person name="Howarth C."/>
            <person name="Larson L."/>
            <person name="Lui A."/>
            <person name="MacDonald P.J.P."/>
            <person name="Mehta T."/>
            <person name="Montmayeur A."/>
            <person name="Murphy C."/>
            <person name="Neiman D."/>
            <person name="Pearson M."/>
            <person name="Priest M."/>
            <person name="Roberts A."/>
            <person name="Saif S."/>
            <person name="Shea T."/>
            <person name="Shenoy N."/>
            <person name="Sisk P."/>
            <person name="Stolte C."/>
            <person name="Sykes S."/>
            <person name="White J."/>
            <person name="Yandava C."/>
            <person name="Wortman J."/>
            <person name="Nusbaum C."/>
            <person name="Birren B."/>
        </authorList>
    </citation>
    <scope>NUCLEOTIDE SEQUENCE</scope>
    <source>
        <strain evidence="2">ERTm2</strain>
    </source>
</reference>